<evidence type="ECO:0000256" key="1">
    <source>
        <dbReference type="ARBA" id="ARBA00008812"/>
    </source>
</evidence>
<dbReference type="EMBL" id="FLUV01000442">
    <property type="protein sequence ID" value="SBW19216.1"/>
    <property type="molecule type" value="Genomic_DNA"/>
</dbReference>
<feature type="domain" description="Lipid/polyisoprenoid-binding YceI-like" evidence="2">
    <location>
        <begin position="59"/>
        <end position="225"/>
    </location>
</feature>
<dbReference type="AlphaFoldDB" id="A0A1C3NUV2"/>
<comment type="similarity">
    <text evidence="1">Belongs to the UPF0312 family.</text>
</comment>
<dbReference type="PANTHER" id="PTHR34406:SF1">
    <property type="entry name" value="PROTEIN YCEI"/>
    <property type="match status" value="1"/>
</dbReference>
<organism evidence="3 4">
    <name type="scientific">Candidatus Protofrankia californiensis</name>
    <dbReference type="NCBI Taxonomy" id="1839754"/>
    <lineage>
        <taxon>Bacteria</taxon>
        <taxon>Bacillati</taxon>
        <taxon>Actinomycetota</taxon>
        <taxon>Actinomycetes</taxon>
        <taxon>Frankiales</taxon>
        <taxon>Frankiaceae</taxon>
        <taxon>Protofrankia</taxon>
    </lineage>
</organism>
<accession>A0A1C3NUV2</accession>
<proteinExistence type="inferred from homology"/>
<protein>
    <submittedName>
        <fullName evidence="3">YceI family protein</fullName>
    </submittedName>
</protein>
<dbReference type="Pfam" id="PF04264">
    <property type="entry name" value="YceI"/>
    <property type="match status" value="1"/>
</dbReference>
<dbReference type="Gene3D" id="2.40.128.110">
    <property type="entry name" value="Lipid/polyisoprenoid-binding, YceI-like"/>
    <property type="match status" value="1"/>
</dbReference>
<keyword evidence="4" id="KW-1185">Reference proteome</keyword>
<dbReference type="Proteomes" id="UP000199013">
    <property type="component" value="Unassembled WGS sequence"/>
</dbReference>
<dbReference type="SMART" id="SM00867">
    <property type="entry name" value="YceI"/>
    <property type="match status" value="1"/>
</dbReference>
<gene>
    <name evidence="3" type="ORF">FDG2_1061</name>
</gene>
<dbReference type="SUPFAM" id="SSF101874">
    <property type="entry name" value="YceI-like"/>
    <property type="match status" value="1"/>
</dbReference>
<sequence length="227" mass="23524">MIGGVVVAALVVGGPFVYINFIEGDPPAELSLDSQPAPGTAATAGGAAGGTAYATLDGTWKVASGSQAGYRVKEVLFGQDTTAVGRTSGVTGQLVVSGTTVPSADLTVDMTTVTSDQSQRDSQFRGQIMETSRFPTATFKLTRPIDLGSVPAEGEKRTYQATGDLTLHGVTRTVTISLDAQRAGGQIRASGQIPVTFRDYDVSPPNIGGIKVEQNGVIEVLLNFDKS</sequence>
<evidence type="ECO:0000259" key="2">
    <source>
        <dbReference type="SMART" id="SM00867"/>
    </source>
</evidence>
<dbReference type="PANTHER" id="PTHR34406">
    <property type="entry name" value="PROTEIN YCEI"/>
    <property type="match status" value="1"/>
</dbReference>
<reference evidence="4" key="1">
    <citation type="submission" date="2016-02" db="EMBL/GenBank/DDBJ databases">
        <authorList>
            <person name="Wibberg D."/>
        </authorList>
    </citation>
    <scope>NUCLEOTIDE SEQUENCE [LARGE SCALE GENOMIC DNA]</scope>
</reference>
<name>A0A1C3NUV2_9ACTN</name>
<evidence type="ECO:0000313" key="4">
    <source>
        <dbReference type="Proteomes" id="UP000199013"/>
    </source>
</evidence>
<dbReference type="InterPro" id="IPR036761">
    <property type="entry name" value="TTHA0802/YceI-like_sf"/>
</dbReference>
<evidence type="ECO:0000313" key="3">
    <source>
        <dbReference type="EMBL" id="SBW19216.1"/>
    </source>
</evidence>
<dbReference type="InterPro" id="IPR007372">
    <property type="entry name" value="Lipid/polyisoprenoid-bd_YceI"/>
</dbReference>